<reference evidence="2 3" key="1">
    <citation type="journal article" date="2012" name="Stand. Genomic Sci.">
        <title>Complete genome sequencing and analysis of Saprospira grandis str. Lewin, a predatory marine bacterium.</title>
        <authorList>
            <person name="Saw J.H."/>
            <person name="Yuryev A."/>
            <person name="Kanbe M."/>
            <person name="Hou S."/>
            <person name="Young A.G."/>
            <person name="Aizawa S."/>
            <person name="Alam M."/>
        </authorList>
    </citation>
    <scope>NUCLEOTIDE SEQUENCE [LARGE SCALE GENOMIC DNA]</scope>
    <source>
        <strain evidence="2 3">Lewin</strain>
    </source>
</reference>
<dbReference type="STRING" id="984262.SGRA_4000"/>
<feature type="transmembrane region" description="Helical" evidence="1">
    <location>
        <begin position="173"/>
        <end position="194"/>
    </location>
</feature>
<keyword evidence="1" id="KW-1133">Transmembrane helix</keyword>
<name>H6L8J0_SAPGL</name>
<dbReference type="EMBL" id="CP002831">
    <property type="protein sequence ID" value="AFC26715.1"/>
    <property type="molecule type" value="Genomic_DNA"/>
</dbReference>
<evidence type="ECO:0000256" key="1">
    <source>
        <dbReference type="SAM" id="Phobius"/>
    </source>
</evidence>
<keyword evidence="1" id="KW-0812">Transmembrane</keyword>
<keyword evidence="1" id="KW-0472">Membrane</keyword>
<feature type="transmembrane region" description="Helical" evidence="1">
    <location>
        <begin position="200"/>
        <end position="222"/>
    </location>
</feature>
<accession>H6L8J0</accession>
<protein>
    <submittedName>
        <fullName evidence="2">Integral membrane protein</fullName>
    </submittedName>
</protein>
<sequence>MRPQLALVKIKQYTCYILFNKLKFLNMKDVSNAQSSAVVVELGMGQLLSKGFVWGLKNFLSLLGASLLWMLTIWIPYVNVGTTIALFSLPVEMSKGKAVNPLAIFDGRYRKNMGEFFLWAGLYNMILGPAYVFAIIPGLILSYSYSMSLYILLDKELSPSEALSQSNKITHGYKWSLFAAKVISFIPFPLFLVIPEVGPYLFAIYYILYFPFYLGLEAYSYAQLSKRLS</sequence>
<proteinExistence type="predicted"/>
<gene>
    <name evidence="2" type="ordered locus">SGRA_4000</name>
</gene>
<evidence type="ECO:0000313" key="2">
    <source>
        <dbReference type="EMBL" id="AFC26715.1"/>
    </source>
</evidence>
<dbReference type="OrthoDB" id="1044870at2"/>
<dbReference type="KEGG" id="sgn:SGRA_4000"/>
<dbReference type="Proteomes" id="UP000007519">
    <property type="component" value="Chromosome"/>
</dbReference>
<evidence type="ECO:0000313" key="3">
    <source>
        <dbReference type="Proteomes" id="UP000007519"/>
    </source>
</evidence>
<dbReference type="eggNOG" id="ENOG5032UVY">
    <property type="taxonomic scope" value="Bacteria"/>
</dbReference>
<dbReference type="HOGENOM" id="CLU_116593_0_0_10"/>
<dbReference type="AlphaFoldDB" id="H6L8J0"/>
<organism evidence="2 3">
    <name type="scientific">Saprospira grandis (strain Lewin)</name>
    <dbReference type="NCBI Taxonomy" id="984262"/>
    <lineage>
        <taxon>Bacteria</taxon>
        <taxon>Pseudomonadati</taxon>
        <taxon>Bacteroidota</taxon>
        <taxon>Saprospiria</taxon>
        <taxon>Saprospirales</taxon>
        <taxon>Saprospiraceae</taxon>
        <taxon>Saprospira</taxon>
    </lineage>
</organism>
<keyword evidence="3" id="KW-1185">Reference proteome</keyword>